<dbReference type="Proteomes" id="UP001162162">
    <property type="component" value="Unassembled WGS sequence"/>
</dbReference>
<evidence type="ECO:0000313" key="2">
    <source>
        <dbReference type="Proteomes" id="UP001162162"/>
    </source>
</evidence>
<evidence type="ECO:0000313" key="1">
    <source>
        <dbReference type="EMBL" id="KAJ8956316.1"/>
    </source>
</evidence>
<comment type="caution">
    <text evidence="1">The sequence shown here is derived from an EMBL/GenBank/DDBJ whole genome shotgun (WGS) entry which is preliminary data.</text>
</comment>
<proteinExistence type="predicted"/>
<accession>A0AAV8YZ23</accession>
<sequence>MFSQSLEDAILAYLKQQEGVPEDYNFLEHVYEIEDDIKYVLEDLLLKVNKRIACRDRYENLKEWHNQYPLFNLNDYIPGFCIDDDLFEKLAFRETLLISELNLTADSKECKPKTVGGLCLNVQIAEGHLPQEREQPVDAELDREIFLILQRVRRGSKPS</sequence>
<dbReference type="EMBL" id="JAPWTK010000031">
    <property type="protein sequence ID" value="KAJ8956316.1"/>
    <property type="molecule type" value="Genomic_DNA"/>
</dbReference>
<keyword evidence="2" id="KW-1185">Reference proteome</keyword>
<name>A0AAV8YZ23_9CUCU</name>
<dbReference type="AlphaFoldDB" id="A0AAV8YZ23"/>
<organism evidence="1 2">
    <name type="scientific">Aromia moschata</name>
    <dbReference type="NCBI Taxonomy" id="1265417"/>
    <lineage>
        <taxon>Eukaryota</taxon>
        <taxon>Metazoa</taxon>
        <taxon>Ecdysozoa</taxon>
        <taxon>Arthropoda</taxon>
        <taxon>Hexapoda</taxon>
        <taxon>Insecta</taxon>
        <taxon>Pterygota</taxon>
        <taxon>Neoptera</taxon>
        <taxon>Endopterygota</taxon>
        <taxon>Coleoptera</taxon>
        <taxon>Polyphaga</taxon>
        <taxon>Cucujiformia</taxon>
        <taxon>Chrysomeloidea</taxon>
        <taxon>Cerambycidae</taxon>
        <taxon>Cerambycinae</taxon>
        <taxon>Callichromatini</taxon>
        <taxon>Aromia</taxon>
    </lineage>
</organism>
<reference evidence="1" key="1">
    <citation type="journal article" date="2023" name="Insect Mol. Biol.">
        <title>Genome sequencing provides insights into the evolution of gene families encoding plant cell wall-degrading enzymes in longhorned beetles.</title>
        <authorList>
            <person name="Shin N.R."/>
            <person name="Okamura Y."/>
            <person name="Kirsch R."/>
            <person name="Pauchet Y."/>
        </authorList>
    </citation>
    <scope>NUCLEOTIDE SEQUENCE</scope>
    <source>
        <strain evidence="1">AMC_N1</strain>
    </source>
</reference>
<gene>
    <name evidence="1" type="ORF">NQ318_015054</name>
</gene>
<protein>
    <submittedName>
        <fullName evidence="1">Uncharacterized protein</fullName>
    </submittedName>
</protein>